<reference evidence="15" key="2">
    <citation type="journal article" date="2015" name="Gigascience">
        <title>Reconstructing a comprehensive transcriptome assembly of a white-pupal translocated strain of the pest fruit fly Bactrocera cucurbitae.</title>
        <authorList>
            <person name="Sim S.B."/>
            <person name="Calla B."/>
            <person name="Hall B."/>
            <person name="DeRego T."/>
            <person name="Geib S.M."/>
        </authorList>
    </citation>
    <scope>NUCLEOTIDE SEQUENCE</scope>
</reference>
<evidence type="ECO:0000256" key="12">
    <source>
        <dbReference type="ARBA" id="ARBA00023303"/>
    </source>
</evidence>
<dbReference type="FunFam" id="3.80.10.10:FF:001164">
    <property type="entry name" value="GH01279p"/>
    <property type="match status" value="1"/>
</dbReference>
<keyword evidence="8 13" id="KW-1133">Transmembrane helix</keyword>
<feature type="chain" id="PRO_5001994510" evidence="14">
    <location>
        <begin position="26"/>
        <end position="580"/>
    </location>
</feature>
<evidence type="ECO:0000256" key="2">
    <source>
        <dbReference type="ARBA" id="ARBA00022448"/>
    </source>
</evidence>
<keyword evidence="6 14" id="KW-0732">Signal</keyword>
<dbReference type="PROSITE" id="PS51450">
    <property type="entry name" value="LRR"/>
    <property type="match status" value="2"/>
</dbReference>
<evidence type="ECO:0000256" key="6">
    <source>
        <dbReference type="ARBA" id="ARBA00022729"/>
    </source>
</evidence>
<evidence type="ECO:0000256" key="7">
    <source>
        <dbReference type="ARBA" id="ARBA00022737"/>
    </source>
</evidence>
<feature type="signal peptide" evidence="14">
    <location>
        <begin position="1"/>
        <end position="25"/>
    </location>
</feature>
<comment type="subcellular location">
    <subcellularLocation>
        <location evidence="1">Cell membrane</location>
        <topology evidence="1">Single-pass membrane protein</topology>
    </subcellularLocation>
</comment>
<evidence type="ECO:0000256" key="10">
    <source>
        <dbReference type="ARBA" id="ARBA00023136"/>
    </source>
</evidence>
<keyword evidence="2" id="KW-0813">Transport</keyword>
<keyword evidence="9" id="KW-0406">Ion transport</keyword>
<dbReference type="PANTHER" id="PTHR46473">
    <property type="entry name" value="GH08155P"/>
    <property type="match status" value="1"/>
</dbReference>
<reference evidence="15" key="1">
    <citation type="submission" date="2014-11" db="EMBL/GenBank/DDBJ databases">
        <authorList>
            <person name="Geib S."/>
        </authorList>
    </citation>
    <scope>NUCLEOTIDE SEQUENCE</scope>
</reference>
<dbReference type="InterPro" id="IPR001611">
    <property type="entry name" value="Leu-rich_rpt"/>
</dbReference>
<accession>A0A0A1X6N7</accession>
<dbReference type="Pfam" id="PF13855">
    <property type="entry name" value="LRR_8"/>
    <property type="match status" value="2"/>
</dbReference>
<dbReference type="SMART" id="SM00369">
    <property type="entry name" value="LRR_TYP"/>
    <property type="match status" value="10"/>
</dbReference>
<protein>
    <submittedName>
        <fullName evidence="15">Insulin-like growth factor-binding protein complex acid labile subunit</fullName>
    </submittedName>
</protein>
<keyword evidence="5 13" id="KW-0812">Transmembrane</keyword>
<feature type="transmembrane region" description="Helical" evidence="13">
    <location>
        <begin position="523"/>
        <end position="545"/>
    </location>
</feature>
<dbReference type="GO" id="GO:0005886">
    <property type="term" value="C:plasma membrane"/>
    <property type="evidence" value="ECO:0007669"/>
    <property type="project" value="UniProtKB-SubCell"/>
</dbReference>
<name>A0A0A1X6N7_ZEUCU</name>
<keyword evidence="10 13" id="KW-0472">Membrane</keyword>
<sequence>MAYNSWPRVLILYVVLLLHCQLYAATPNRRIIYRFTDCNAEQLQHLPKIAAIYELSAVTCNITTLPNAYFTRFTTLTALEVRESGLAKIGDYALNGLEQLQWLSLSWNYITSVRPWAQTPLKALQTLDLEGNAVKTISAESFIRYPNLHYLSLAHNMLERIDSDAFAPLPHLRHLNLAHNRLSVIESPYFRGMQHLAHLSLQHNAIERAAVDSFETNAHLRTLRFDGNKLQDLTFLRSKALSRLLHLNVSHNRIEAVDAFAAGEWALIDLDLSANRLVEVKEDTFDGLAALLHLNLSGNALRLLAASCLDKLINLEAIDLSANNLTQLPAGLFAAPTQLQRINLSRNALPAIHEDLFAQLPYLRALDMSRNQLSSGAFIAHLSPLLPHSALTLDLSENHLTRLDGNAMAALQVCGASVDLSANRWHCQWLIVELVRAPAHVHFGRNYSLASSWSAALLNVSGIDCFDAERQRSIVVLDAARLWERRHGVGDVECTTFVDPVMPTPPPLAWPRVRMDRFDSRSIIIWMLIAIGLAFTGLRIARHLLDRREQSKRVKKLLEMKTKELSRLTAKNTEANDERN</sequence>
<keyword evidence="4" id="KW-0433">Leucine-rich repeat</keyword>
<evidence type="ECO:0000256" key="4">
    <source>
        <dbReference type="ARBA" id="ARBA00022614"/>
    </source>
</evidence>
<evidence type="ECO:0000256" key="14">
    <source>
        <dbReference type="SAM" id="SignalP"/>
    </source>
</evidence>
<evidence type="ECO:0000256" key="11">
    <source>
        <dbReference type="ARBA" id="ARBA00023157"/>
    </source>
</evidence>
<evidence type="ECO:0000256" key="3">
    <source>
        <dbReference type="ARBA" id="ARBA00022475"/>
    </source>
</evidence>
<gene>
    <name evidence="15" type="primary">Igfals_3</name>
    <name evidence="15" type="ORF">g.12751</name>
</gene>
<evidence type="ECO:0000256" key="9">
    <source>
        <dbReference type="ARBA" id="ARBA00023065"/>
    </source>
</evidence>
<dbReference type="InterPro" id="IPR003591">
    <property type="entry name" value="Leu-rich_rpt_typical-subtyp"/>
</dbReference>
<proteinExistence type="predicted"/>
<keyword evidence="7" id="KW-0677">Repeat</keyword>
<keyword evidence="11" id="KW-1015">Disulfide bond</keyword>
<dbReference type="PANTHER" id="PTHR46473:SF23">
    <property type="entry name" value="GH08155P"/>
    <property type="match status" value="1"/>
</dbReference>
<keyword evidence="12" id="KW-0407">Ion channel</keyword>
<dbReference type="AlphaFoldDB" id="A0A0A1X6N7"/>
<evidence type="ECO:0000256" key="8">
    <source>
        <dbReference type="ARBA" id="ARBA00022989"/>
    </source>
</evidence>
<dbReference type="InterPro" id="IPR032675">
    <property type="entry name" value="LRR_dom_sf"/>
</dbReference>
<evidence type="ECO:0000313" key="15">
    <source>
        <dbReference type="EMBL" id="JAD06400.1"/>
    </source>
</evidence>
<dbReference type="Gene3D" id="3.80.10.10">
    <property type="entry name" value="Ribonuclease Inhibitor"/>
    <property type="match status" value="3"/>
</dbReference>
<dbReference type="SUPFAM" id="SSF52058">
    <property type="entry name" value="L domain-like"/>
    <property type="match status" value="2"/>
</dbReference>
<dbReference type="GO" id="GO:0034220">
    <property type="term" value="P:monoatomic ion transmembrane transport"/>
    <property type="evidence" value="ECO:0007669"/>
    <property type="project" value="UniProtKB-KW"/>
</dbReference>
<organism evidence="15">
    <name type="scientific">Zeugodacus cucurbitae</name>
    <name type="common">Melon fruit fly</name>
    <name type="synonym">Bactrocera cucurbitae</name>
    <dbReference type="NCBI Taxonomy" id="28588"/>
    <lineage>
        <taxon>Eukaryota</taxon>
        <taxon>Metazoa</taxon>
        <taxon>Ecdysozoa</taxon>
        <taxon>Arthropoda</taxon>
        <taxon>Hexapoda</taxon>
        <taxon>Insecta</taxon>
        <taxon>Pterygota</taxon>
        <taxon>Neoptera</taxon>
        <taxon>Endopterygota</taxon>
        <taxon>Diptera</taxon>
        <taxon>Brachycera</taxon>
        <taxon>Muscomorpha</taxon>
        <taxon>Tephritoidea</taxon>
        <taxon>Tephritidae</taxon>
        <taxon>Zeugodacus</taxon>
        <taxon>Zeugodacus</taxon>
    </lineage>
</organism>
<evidence type="ECO:0000256" key="1">
    <source>
        <dbReference type="ARBA" id="ARBA00004162"/>
    </source>
</evidence>
<dbReference type="EMBL" id="GBXI01007892">
    <property type="protein sequence ID" value="JAD06400.1"/>
    <property type="molecule type" value="Transcribed_RNA"/>
</dbReference>
<keyword evidence="3" id="KW-1003">Cell membrane</keyword>
<evidence type="ECO:0000256" key="13">
    <source>
        <dbReference type="SAM" id="Phobius"/>
    </source>
</evidence>
<evidence type="ECO:0000256" key="5">
    <source>
        <dbReference type="ARBA" id="ARBA00022692"/>
    </source>
</evidence>
<dbReference type="InterPro" id="IPR051432">
    <property type="entry name" value="KCNMA1_auxiliary"/>
</dbReference>